<proteinExistence type="predicted"/>
<dbReference type="EMBL" id="BPLR01000370">
    <property type="protein sequence ID" value="GIY94249.1"/>
    <property type="molecule type" value="Genomic_DNA"/>
</dbReference>
<feature type="region of interest" description="Disordered" evidence="1">
    <location>
        <begin position="54"/>
        <end position="88"/>
    </location>
</feature>
<evidence type="ECO:0000313" key="2">
    <source>
        <dbReference type="EMBL" id="GIY94249.1"/>
    </source>
</evidence>
<evidence type="ECO:0000313" key="3">
    <source>
        <dbReference type="Proteomes" id="UP001054945"/>
    </source>
</evidence>
<accession>A0AAV4XKB0</accession>
<protein>
    <submittedName>
        <fullName evidence="2">Uncharacterized protein</fullName>
    </submittedName>
</protein>
<sequence>MSLEQTASFFSAAHHLSTKKGSRQIFLEEGSLYFGIAIDRFSADADVPRSHQLFASSGRGGRGGGGVRIRRSAVGKTSAPNPTCCLRT</sequence>
<feature type="compositionally biased region" description="Gly residues" evidence="1">
    <location>
        <begin position="58"/>
        <end position="67"/>
    </location>
</feature>
<dbReference type="AlphaFoldDB" id="A0AAV4XKB0"/>
<keyword evidence="3" id="KW-1185">Reference proteome</keyword>
<reference evidence="2 3" key="1">
    <citation type="submission" date="2021-06" db="EMBL/GenBank/DDBJ databases">
        <title>Caerostris extrusa draft genome.</title>
        <authorList>
            <person name="Kono N."/>
            <person name="Arakawa K."/>
        </authorList>
    </citation>
    <scope>NUCLEOTIDE SEQUENCE [LARGE SCALE GENOMIC DNA]</scope>
</reference>
<evidence type="ECO:0000256" key="1">
    <source>
        <dbReference type="SAM" id="MobiDB-lite"/>
    </source>
</evidence>
<comment type="caution">
    <text evidence="2">The sequence shown here is derived from an EMBL/GenBank/DDBJ whole genome shotgun (WGS) entry which is preliminary data.</text>
</comment>
<gene>
    <name evidence="2" type="ORF">CEXT_99271</name>
</gene>
<dbReference type="Proteomes" id="UP001054945">
    <property type="component" value="Unassembled WGS sequence"/>
</dbReference>
<organism evidence="2 3">
    <name type="scientific">Caerostris extrusa</name>
    <name type="common">Bark spider</name>
    <name type="synonym">Caerostris bankana</name>
    <dbReference type="NCBI Taxonomy" id="172846"/>
    <lineage>
        <taxon>Eukaryota</taxon>
        <taxon>Metazoa</taxon>
        <taxon>Ecdysozoa</taxon>
        <taxon>Arthropoda</taxon>
        <taxon>Chelicerata</taxon>
        <taxon>Arachnida</taxon>
        <taxon>Araneae</taxon>
        <taxon>Araneomorphae</taxon>
        <taxon>Entelegynae</taxon>
        <taxon>Araneoidea</taxon>
        <taxon>Araneidae</taxon>
        <taxon>Caerostris</taxon>
    </lineage>
</organism>
<name>A0AAV4XKB0_CAEEX</name>